<feature type="transmembrane region" description="Helical" evidence="1">
    <location>
        <begin position="243"/>
        <end position="266"/>
    </location>
</feature>
<keyword evidence="1" id="KW-0472">Membrane</keyword>
<reference evidence="2" key="1">
    <citation type="journal article" date="2021" name="New Phytol.">
        <title>Evolutionary innovations through gain and loss of genes in the ectomycorrhizal Boletales.</title>
        <authorList>
            <person name="Wu G."/>
            <person name="Miyauchi S."/>
            <person name="Morin E."/>
            <person name="Kuo A."/>
            <person name="Drula E."/>
            <person name="Varga T."/>
            <person name="Kohler A."/>
            <person name="Feng B."/>
            <person name="Cao Y."/>
            <person name="Lipzen A."/>
            <person name="Daum C."/>
            <person name="Hundley H."/>
            <person name="Pangilinan J."/>
            <person name="Johnson J."/>
            <person name="Barry K."/>
            <person name="LaButti K."/>
            <person name="Ng V."/>
            <person name="Ahrendt S."/>
            <person name="Min B."/>
            <person name="Choi I.G."/>
            <person name="Park H."/>
            <person name="Plett J.M."/>
            <person name="Magnuson J."/>
            <person name="Spatafora J.W."/>
            <person name="Nagy L.G."/>
            <person name="Henrissat B."/>
            <person name="Grigoriev I.V."/>
            <person name="Yang Z.L."/>
            <person name="Xu J."/>
            <person name="Martin F.M."/>
        </authorList>
    </citation>
    <scope>NUCLEOTIDE SEQUENCE</scope>
    <source>
        <strain evidence="2">KKN 215</strain>
    </source>
</reference>
<accession>A0A8K0ULI8</accession>
<dbReference type="Proteomes" id="UP000813824">
    <property type="component" value="Unassembled WGS sequence"/>
</dbReference>
<dbReference type="AlphaFoldDB" id="A0A8K0ULI8"/>
<comment type="caution">
    <text evidence="2">The sequence shown here is derived from an EMBL/GenBank/DDBJ whole genome shotgun (WGS) entry which is preliminary data.</text>
</comment>
<dbReference type="EMBL" id="JAEVFJ010000020">
    <property type="protein sequence ID" value="KAH8099400.1"/>
    <property type="molecule type" value="Genomic_DNA"/>
</dbReference>
<evidence type="ECO:0000313" key="3">
    <source>
        <dbReference type="Proteomes" id="UP000813824"/>
    </source>
</evidence>
<dbReference type="OrthoDB" id="3354175at2759"/>
<protein>
    <submittedName>
        <fullName evidence="2">Uncharacterized protein</fullName>
    </submittedName>
</protein>
<name>A0A8K0ULI8_9AGAR</name>
<feature type="transmembrane region" description="Helical" evidence="1">
    <location>
        <begin position="20"/>
        <end position="40"/>
    </location>
</feature>
<keyword evidence="1" id="KW-0812">Transmembrane</keyword>
<gene>
    <name evidence="2" type="ORF">BXZ70DRAFT_1009209</name>
</gene>
<evidence type="ECO:0000256" key="1">
    <source>
        <dbReference type="SAM" id="Phobius"/>
    </source>
</evidence>
<evidence type="ECO:0000313" key="2">
    <source>
        <dbReference type="EMBL" id="KAH8099400.1"/>
    </source>
</evidence>
<proteinExistence type="predicted"/>
<feature type="transmembrane region" description="Helical" evidence="1">
    <location>
        <begin position="106"/>
        <end position="125"/>
    </location>
</feature>
<feature type="transmembrane region" description="Helical" evidence="1">
    <location>
        <begin position="174"/>
        <end position="195"/>
    </location>
</feature>
<organism evidence="2 3">
    <name type="scientific">Cristinia sonorae</name>
    <dbReference type="NCBI Taxonomy" id="1940300"/>
    <lineage>
        <taxon>Eukaryota</taxon>
        <taxon>Fungi</taxon>
        <taxon>Dikarya</taxon>
        <taxon>Basidiomycota</taxon>
        <taxon>Agaricomycotina</taxon>
        <taxon>Agaricomycetes</taxon>
        <taxon>Agaricomycetidae</taxon>
        <taxon>Agaricales</taxon>
        <taxon>Pleurotineae</taxon>
        <taxon>Stephanosporaceae</taxon>
        <taxon>Cristinia</taxon>
    </lineage>
</organism>
<sequence>MASSHFPLDKTFLIATWLESLVYGFYLCLFSSSLFVSTTLRKSQNNHGRVMLYIGVVMFIIATVHLAMNLYRLIEGYVVHVYEPGGAQAYLGNLASWHHVFKDTLYATQEIFGDAVAIYRVWIIWNRDWRPIVLPVMLFIVSCISGYTVCGLYPTISPTAPVFSPVLARWIKTFFVVAVVQSSLTTGLMAYRIWMTNRRTSQFKIVTSNLKPVLKILLESASLQFFVELILLILYLAGHNAQYILLEIVTPTVGITFTAITIRIALRMAAQGYSDNNHVPSIHSLSLNTMQRMRSIAVNITQTKQSTFDQGTVSTGVDVESGQGKVEIYRPETGLASQPVLPS</sequence>
<feature type="transmembrane region" description="Helical" evidence="1">
    <location>
        <begin position="216"/>
        <end position="237"/>
    </location>
</feature>
<feature type="transmembrane region" description="Helical" evidence="1">
    <location>
        <begin position="52"/>
        <end position="74"/>
    </location>
</feature>
<keyword evidence="3" id="KW-1185">Reference proteome</keyword>
<feature type="transmembrane region" description="Helical" evidence="1">
    <location>
        <begin position="132"/>
        <end position="154"/>
    </location>
</feature>
<keyword evidence="1" id="KW-1133">Transmembrane helix</keyword>